<keyword evidence="3" id="KW-1185">Reference proteome</keyword>
<dbReference type="HOGENOM" id="CLU_1750915_0_0_1"/>
<comment type="caution">
    <text evidence="2">The sequence shown here is derived from an EMBL/GenBank/DDBJ whole genome shotgun (WGS) entry which is preliminary data.</text>
</comment>
<sequence>MGIPKGPRMHVPSNYSDRTNISPYSCELVMVGCSCPKRHGSQVHVSITQTNTLHYSIFEYQARFSPSQRRPEVRHNQIITRRVCAYRSHSSPDLTPSHARGFLTPRSLISSTPLKSVNWRHHSPNESNMSRNSSSLGRRMLRHYELQLQ</sequence>
<accession>L8WWE0</accession>
<feature type="region of interest" description="Disordered" evidence="1">
    <location>
        <begin position="118"/>
        <end position="138"/>
    </location>
</feature>
<evidence type="ECO:0000256" key="1">
    <source>
        <dbReference type="SAM" id="MobiDB-lite"/>
    </source>
</evidence>
<protein>
    <submittedName>
        <fullName evidence="2">Uncharacterized protein</fullName>
    </submittedName>
</protein>
<evidence type="ECO:0000313" key="2">
    <source>
        <dbReference type="EMBL" id="ELU41108.1"/>
    </source>
</evidence>
<dbReference type="AlphaFoldDB" id="L8WWE0"/>
<organism evidence="2 3">
    <name type="scientific">Thanatephorus cucumeris (strain AG1-IA)</name>
    <name type="common">Rice sheath blight fungus</name>
    <name type="synonym">Rhizoctonia solani</name>
    <dbReference type="NCBI Taxonomy" id="983506"/>
    <lineage>
        <taxon>Eukaryota</taxon>
        <taxon>Fungi</taxon>
        <taxon>Dikarya</taxon>
        <taxon>Basidiomycota</taxon>
        <taxon>Agaricomycotina</taxon>
        <taxon>Agaricomycetes</taxon>
        <taxon>Cantharellales</taxon>
        <taxon>Ceratobasidiaceae</taxon>
        <taxon>Rhizoctonia</taxon>
        <taxon>Rhizoctonia solani AG-1</taxon>
    </lineage>
</organism>
<gene>
    <name evidence="2" type="ORF">AG1IA_04871</name>
</gene>
<name>L8WWE0_THACA</name>
<feature type="compositionally biased region" description="Polar residues" evidence="1">
    <location>
        <begin position="125"/>
        <end position="136"/>
    </location>
</feature>
<dbReference type="Proteomes" id="UP000011668">
    <property type="component" value="Unassembled WGS sequence"/>
</dbReference>
<proteinExistence type="predicted"/>
<evidence type="ECO:0000313" key="3">
    <source>
        <dbReference type="Proteomes" id="UP000011668"/>
    </source>
</evidence>
<dbReference type="EMBL" id="AFRT01001133">
    <property type="protein sequence ID" value="ELU41108.1"/>
    <property type="molecule type" value="Genomic_DNA"/>
</dbReference>
<reference evidence="2 3" key="1">
    <citation type="journal article" date="2013" name="Nat. Commun.">
        <title>The evolution and pathogenic mechanisms of the rice sheath blight pathogen.</title>
        <authorList>
            <person name="Zheng A."/>
            <person name="Lin R."/>
            <person name="Xu L."/>
            <person name="Qin P."/>
            <person name="Tang C."/>
            <person name="Ai P."/>
            <person name="Zhang D."/>
            <person name="Liu Y."/>
            <person name="Sun Z."/>
            <person name="Feng H."/>
            <person name="Wang Y."/>
            <person name="Chen Y."/>
            <person name="Liang X."/>
            <person name="Fu R."/>
            <person name="Li Q."/>
            <person name="Zhang J."/>
            <person name="Yu X."/>
            <person name="Xie Z."/>
            <person name="Ding L."/>
            <person name="Guan P."/>
            <person name="Tang J."/>
            <person name="Liang Y."/>
            <person name="Wang S."/>
            <person name="Deng Q."/>
            <person name="Li S."/>
            <person name="Zhu J."/>
            <person name="Wang L."/>
            <person name="Liu H."/>
            <person name="Li P."/>
        </authorList>
    </citation>
    <scope>NUCLEOTIDE SEQUENCE [LARGE SCALE GENOMIC DNA]</scope>
    <source>
        <strain evidence="3">AG-1 IA</strain>
    </source>
</reference>